<evidence type="ECO:0000259" key="1">
    <source>
        <dbReference type="Pfam" id="PF12080"/>
    </source>
</evidence>
<dbReference type="NCBIfam" id="TIGR03517">
    <property type="entry name" value="GldM_gliding"/>
    <property type="match status" value="1"/>
</dbReference>
<dbReference type="Proteomes" id="UP000282832">
    <property type="component" value="Unassembled WGS sequence"/>
</dbReference>
<dbReference type="EMBL" id="SACY01000005">
    <property type="protein sequence ID" value="RVU23532.1"/>
    <property type="molecule type" value="Genomic_DNA"/>
</dbReference>
<dbReference type="Pfam" id="PF21602">
    <property type="entry name" value="GldM_3rd"/>
    <property type="match status" value="1"/>
</dbReference>
<evidence type="ECO:0000259" key="2">
    <source>
        <dbReference type="Pfam" id="PF12081"/>
    </source>
</evidence>
<organism evidence="5 6">
    <name type="scientific">Sandaracinomonas limnophila</name>
    <dbReference type="NCBI Taxonomy" id="1862386"/>
    <lineage>
        <taxon>Bacteria</taxon>
        <taxon>Pseudomonadati</taxon>
        <taxon>Bacteroidota</taxon>
        <taxon>Cytophagia</taxon>
        <taxon>Cytophagales</taxon>
        <taxon>Flectobacillaceae</taxon>
        <taxon>Sandaracinomonas</taxon>
    </lineage>
</organism>
<feature type="domain" description="Gliding motility-associated protein GldM first immunoglobulin-like" evidence="3">
    <location>
        <begin position="226"/>
        <end position="329"/>
    </location>
</feature>
<dbReference type="Pfam" id="PF12081">
    <property type="entry name" value="GldM_1st"/>
    <property type="match status" value="1"/>
</dbReference>
<dbReference type="AlphaFoldDB" id="A0A437PMM9"/>
<feature type="domain" description="Gliding motility-associated protein GldM C-terminal" evidence="1">
    <location>
        <begin position="412"/>
        <end position="521"/>
    </location>
</feature>
<name>A0A437PMM9_9BACT</name>
<evidence type="ECO:0000259" key="4">
    <source>
        <dbReference type="Pfam" id="PF21602"/>
    </source>
</evidence>
<dbReference type="Pfam" id="PF12080">
    <property type="entry name" value="GldM_4th"/>
    <property type="match status" value="1"/>
</dbReference>
<accession>A0A437PMM9</accession>
<dbReference type="OrthoDB" id="1490890at2"/>
<dbReference type="Pfam" id="PF21601">
    <property type="entry name" value="GldM_2nd"/>
    <property type="match status" value="1"/>
</dbReference>
<evidence type="ECO:0000313" key="5">
    <source>
        <dbReference type="EMBL" id="RVU23532.1"/>
    </source>
</evidence>
<keyword evidence="6" id="KW-1185">Reference proteome</keyword>
<sequence>MANLKETPRQKMIGMMYLVLTALLALQVSDALLQKFTLLNSSLEIANQSSHSKNKGMVEGIEQRIKDLPNPAAYSDVITRAQNVRKISDEIVNYLDGLKSKIIDAGGGIDPETGMVKNPKEEEKVFELMVGANKSGEAYHLVNLLDKYVANLEKLADPGTKFSKLALAANEDPTAKMDANQANKDFAELNFQSTPVPAALASLSQKQAEVRRYESEVLNQLAAKVGAKEIKFDKVFAQVSANANTVVAGMDYEAEVFIAATSSGFTPRMSYNGSSIPVQDGRGKIKFKTSGGGYDANGLSRKTYVATVSYMSPAGPKTESITKEYFVLKPTYNIETATLPALYLGCANRLSVVSPGLGSLWNPNFSADGGEAIGGANRGKVTIVPSASTITLNVSNGGTLLGKEVFRVRRVPRPEVKVFGNGGELDEKRGASASGLRTIDARAIADESFKSTNPEDANFRVAEVYIALARGQRKIDDITLQGSGSIAKLASQAQAGDRYYIEIKGVQRKNFKGTVETIPYNMTKNIPLN</sequence>
<dbReference type="InterPro" id="IPR022719">
    <property type="entry name" value="Motility-assoc_prot_GldM_C"/>
</dbReference>
<evidence type="ECO:0000259" key="3">
    <source>
        <dbReference type="Pfam" id="PF21601"/>
    </source>
</evidence>
<dbReference type="RefSeq" id="WP_127805188.1">
    <property type="nucleotide sequence ID" value="NZ_SACY01000005.1"/>
</dbReference>
<proteinExistence type="predicted"/>
<gene>
    <name evidence="5" type="primary">gldM</name>
    <name evidence="5" type="ORF">EOJ36_10665</name>
</gene>
<dbReference type="InterPro" id="IPR019859">
    <property type="entry name" value="Motility-assoc_prot_GldM"/>
</dbReference>
<protein>
    <submittedName>
        <fullName evidence="5">Gliding motility protein GldM</fullName>
    </submittedName>
</protein>
<reference evidence="5 6" key="1">
    <citation type="submission" date="2019-01" db="EMBL/GenBank/DDBJ databases">
        <authorList>
            <person name="Chen W.-M."/>
        </authorList>
    </citation>
    <scope>NUCLEOTIDE SEQUENCE [LARGE SCALE GENOMIC DNA]</scope>
    <source>
        <strain evidence="5 6">FSY-15</strain>
    </source>
</reference>
<dbReference type="InterPro" id="IPR022720">
    <property type="entry name" value="Motility-assoc_prot_GldM_N"/>
</dbReference>
<comment type="caution">
    <text evidence="5">The sequence shown here is derived from an EMBL/GenBank/DDBJ whole genome shotgun (WGS) entry which is preliminary data.</text>
</comment>
<evidence type="ECO:0000313" key="6">
    <source>
        <dbReference type="Proteomes" id="UP000282832"/>
    </source>
</evidence>
<feature type="domain" description="Gliding motility-associated protein GldM N-terminal" evidence="2">
    <location>
        <begin position="33"/>
        <end position="223"/>
    </location>
</feature>
<feature type="domain" description="Gliding motility-associated protein GldM second immunoglobulin-like" evidence="4">
    <location>
        <begin position="332"/>
        <end position="409"/>
    </location>
</feature>
<dbReference type="InterPro" id="IPR048405">
    <property type="entry name" value="GldM_Ig-like-1"/>
</dbReference>
<dbReference type="InterPro" id="IPR048406">
    <property type="entry name" value="GldM_Ig-like-2"/>
</dbReference>